<dbReference type="PANTHER" id="PTHR30055:SF238">
    <property type="entry name" value="MYCOFACTOCIN BIOSYNTHESIS TRANSCRIPTIONAL REGULATOR MFTR-RELATED"/>
    <property type="match status" value="1"/>
</dbReference>
<evidence type="ECO:0000259" key="5">
    <source>
        <dbReference type="PROSITE" id="PS50977"/>
    </source>
</evidence>
<organism evidence="6 7">
    <name type="scientific">Armatimonas rosea</name>
    <dbReference type="NCBI Taxonomy" id="685828"/>
    <lineage>
        <taxon>Bacteria</taxon>
        <taxon>Bacillati</taxon>
        <taxon>Armatimonadota</taxon>
        <taxon>Armatimonadia</taxon>
        <taxon>Armatimonadales</taxon>
        <taxon>Armatimonadaceae</taxon>
        <taxon>Armatimonas</taxon>
    </lineage>
</organism>
<comment type="caution">
    <text evidence="6">The sequence shown here is derived from an EMBL/GenBank/DDBJ whole genome shotgun (WGS) entry which is preliminary data.</text>
</comment>
<dbReference type="Gene3D" id="1.10.357.10">
    <property type="entry name" value="Tetracycline Repressor, domain 2"/>
    <property type="match status" value="1"/>
</dbReference>
<proteinExistence type="predicted"/>
<gene>
    <name evidence="6" type="ORF">HNQ39_005870</name>
</gene>
<evidence type="ECO:0000313" key="7">
    <source>
        <dbReference type="Proteomes" id="UP000520814"/>
    </source>
</evidence>
<dbReference type="RefSeq" id="WP_184204106.1">
    <property type="nucleotide sequence ID" value="NZ_JACHGW010000012.1"/>
</dbReference>
<sequence length="200" mass="22048">MGRPTTIKDEQILEAARSVFLEEGFGAATSKVARRAGVSEGTIFKRFQTKEELFSAALEVELPPAWHKLVAPDLVVGDIRTHLESILLALLSFHIDVMPRLIMSLGTPHPGDPKGPLREMPQQDQALLTHWLNQQVAQAKLHCTNIPALTSTILGVTMFHAFQAMLEGQQLSVEWRQAKAHSALELLWEGIAPARPPAPD</sequence>
<dbReference type="InterPro" id="IPR009057">
    <property type="entry name" value="Homeodomain-like_sf"/>
</dbReference>
<evidence type="ECO:0000256" key="3">
    <source>
        <dbReference type="ARBA" id="ARBA00023163"/>
    </source>
</evidence>
<dbReference type="Proteomes" id="UP000520814">
    <property type="component" value="Unassembled WGS sequence"/>
</dbReference>
<dbReference type="GO" id="GO:0003700">
    <property type="term" value="F:DNA-binding transcription factor activity"/>
    <property type="evidence" value="ECO:0007669"/>
    <property type="project" value="TreeGrafter"/>
</dbReference>
<dbReference type="PRINTS" id="PR00455">
    <property type="entry name" value="HTHTETR"/>
</dbReference>
<dbReference type="InterPro" id="IPR050109">
    <property type="entry name" value="HTH-type_TetR-like_transc_reg"/>
</dbReference>
<feature type="DNA-binding region" description="H-T-H motif" evidence="4">
    <location>
        <begin position="28"/>
        <end position="47"/>
    </location>
</feature>
<dbReference type="Pfam" id="PF00440">
    <property type="entry name" value="TetR_N"/>
    <property type="match status" value="1"/>
</dbReference>
<keyword evidence="2 4" id="KW-0238">DNA-binding</keyword>
<feature type="domain" description="HTH tetR-type" evidence="5">
    <location>
        <begin position="6"/>
        <end position="65"/>
    </location>
</feature>
<dbReference type="InterPro" id="IPR001647">
    <property type="entry name" value="HTH_TetR"/>
</dbReference>
<protein>
    <submittedName>
        <fullName evidence="6">AcrR family transcriptional regulator</fullName>
    </submittedName>
</protein>
<dbReference type="PANTHER" id="PTHR30055">
    <property type="entry name" value="HTH-TYPE TRANSCRIPTIONAL REGULATOR RUTR"/>
    <property type="match status" value="1"/>
</dbReference>
<dbReference type="EMBL" id="JACHGW010000012">
    <property type="protein sequence ID" value="MBB6054023.1"/>
    <property type="molecule type" value="Genomic_DNA"/>
</dbReference>
<name>A0A7W9SX28_ARMRO</name>
<accession>A0A7W9SX28</accession>
<keyword evidence="7" id="KW-1185">Reference proteome</keyword>
<keyword evidence="3" id="KW-0804">Transcription</keyword>
<dbReference type="SUPFAM" id="SSF46689">
    <property type="entry name" value="Homeodomain-like"/>
    <property type="match status" value="1"/>
</dbReference>
<dbReference type="PROSITE" id="PS50977">
    <property type="entry name" value="HTH_TETR_2"/>
    <property type="match status" value="1"/>
</dbReference>
<dbReference type="AlphaFoldDB" id="A0A7W9SX28"/>
<evidence type="ECO:0000313" key="6">
    <source>
        <dbReference type="EMBL" id="MBB6054023.1"/>
    </source>
</evidence>
<evidence type="ECO:0000256" key="4">
    <source>
        <dbReference type="PROSITE-ProRule" id="PRU00335"/>
    </source>
</evidence>
<keyword evidence="1" id="KW-0805">Transcription regulation</keyword>
<evidence type="ECO:0000256" key="2">
    <source>
        <dbReference type="ARBA" id="ARBA00023125"/>
    </source>
</evidence>
<reference evidence="6 7" key="1">
    <citation type="submission" date="2020-08" db="EMBL/GenBank/DDBJ databases">
        <title>Genomic Encyclopedia of Type Strains, Phase IV (KMG-IV): sequencing the most valuable type-strain genomes for metagenomic binning, comparative biology and taxonomic classification.</title>
        <authorList>
            <person name="Goeker M."/>
        </authorList>
    </citation>
    <scope>NUCLEOTIDE SEQUENCE [LARGE SCALE GENOMIC DNA]</scope>
    <source>
        <strain evidence="6 7">DSM 23562</strain>
    </source>
</reference>
<dbReference type="GO" id="GO:0000976">
    <property type="term" value="F:transcription cis-regulatory region binding"/>
    <property type="evidence" value="ECO:0007669"/>
    <property type="project" value="TreeGrafter"/>
</dbReference>
<evidence type="ECO:0000256" key="1">
    <source>
        <dbReference type="ARBA" id="ARBA00023015"/>
    </source>
</evidence>